<dbReference type="SMART" id="SM00729">
    <property type="entry name" value="Elp3"/>
    <property type="match status" value="1"/>
</dbReference>
<keyword evidence="3" id="KW-0479">Metal-binding</keyword>
<feature type="domain" description="Radical SAM core" evidence="4">
    <location>
        <begin position="1"/>
        <end position="237"/>
    </location>
</feature>
<dbReference type="NCBIfam" id="TIGR00539">
    <property type="entry name" value="hemN_rel"/>
    <property type="match status" value="1"/>
</dbReference>
<dbReference type="InterPro" id="IPR006638">
    <property type="entry name" value="Elp3/MiaA/NifB-like_rSAM"/>
</dbReference>
<name>A0ABV7CRR5_9BACI</name>
<dbReference type="CDD" id="cd01335">
    <property type="entry name" value="Radical_SAM"/>
    <property type="match status" value="1"/>
</dbReference>
<sequence length="387" mass="44782">MDQVKSAYIHIPFCSQICYYCDFVKFMYKENRATEYLEALEKEMDHYLPGDQHELETIFIGGGTPTALNREQLGALFRLIHRKFNVPNLKEFSIEVNPGDLDDEKARILRENGVDRISFGVQVMDDDFLKQLGRLHRVKDVYDTVDILTRNRLTNISLDLIYGLPNQSVDHFRRSLNEALAFDLPHYSTYALQVEPKTVFYQRRKKGQLTLPAEEEEVRMYQLLRKTMQKHGKQQYEISNFAQPGYESKHNLTYWKNEHYFGFGAGAHGYLPGERTANLGALPAYIKQSKQDGNPVVQREEIGLRERIEEEMFLGLRKADGIDKADFARKFGFPLEELYGQAIKRMANKGLMAETQNGLQLTDDGLLLANRVFEEFMLSPTDLELVN</sequence>
<dbReference type="SFLD" id="SFLDF00562">
    <property type="entry name" value="HemN-like__clustered_with_heat"/>
    <property type="match status" value="1"/>
</dbReference>
<dbReference type="PANTHER" id="PTHR13932">
    <property type="entry name" value="COPROPORPHYRINIGEN III OXIDASE"/>
    <property type="match status" value="1"/>
</dbReference>
<dbReference type="InterPro" id="IPR010723">
    <property type="entry name" value="HemN_C"/>
</dbReference>
<organism evidence="5 6">
    <name type="scientific">Virgibacillus xinjiangensis</name>
    <dbReference type="NCBI Taxonomy" id="393090"/>
    <lineage>
        <taxon>Bacteria</taxon>
        <taxon>Bacillati</taxon>
        <taxon>Bacillota</taxon>
        <taxon>Bacilli</taxon>
        <taxon>Bacillales</taxon>
        <taxon>Bacillaceae</taxon>
        <taxon>Virgibacillus</taxon>
    </lineage>
</organism>
<keyword evidence="3" id="KW-0408">Iron</keyword>
<evidence type="ECO:0000256" key="3">
    <source>
        <dbReference type="RuleBase" id="RU364116"/>
    </source>
</evidence>
<evidence type="ECO:0000259" key="4">
    <source>
        <dbReference type="PROSITE" id="PS51918"/>
    </source>
</evidence>
<dbReference type="InterPro" id="IPR058240">
    <property type="entry name" value="rSAM_sf"/>
</dbReference>
<dbReference type="Gene3D" id="3.80.30.20">
    <property type="entry name" value="tm_1862 like domain"/>
    <property type="match status" value="1"/>
</dbReference>
<dbReference type="Proteomes" id="UP001595279">
    <property type="component" value="Unassembled WGS sequence"/>
</dbReference>
<keyword evidence="3" id="KW-0963">Cytoplasm</keyword>
<dbReference type="InterPro" id="IPR004559">
    <property type="entry name" value="HemW-like"/>
</dbReference>
<dbReference type="InterPro" id="IPR034505">
    <property type="entry name" value="Coproporphyrinogen-III_oxidase"/>
</dbReference>
<dbReference type="SUPFAM" id="SSF102114">
    <property type="entry name" value="Radical SAM enzymes"/>
    <property type="match status" value="1"/>
</dbReference>
<evidence type="ECO:0000313" key="5">
    <source>
        <dbReference type="EMBL" id="MFC3039111.1"/>
    </source>
</evidence>
<comment type="function">
    <text evidence="3">Probably acts as a heme chaperone, transferring heme to an unknown acceptor. Binds one molecule of heme per monomer, possibly covalently. Binds 1 [4Fe-4S] cluster. The cluster is coordinated with 3 cysteines and an exchangeable S-adenosyl-L-methionine.</text>
</comment>
<evidence type="ECO:0000256" key="2">
    <source>
        <dbReference type="ARBA" id="ARBA00017228"/>
    </source>
</evidence>
<dbReference type="PROSITE" id="PS51918">
    <property type="entry name" value="RADICAL_SAM"/>
    <property type="match status" value="1"/>
</dbReference>
<evidence type="ECO:0000256" key="1">
    <source>
        <dbReference type="ARBA" id="ARBA00006100"/>
    </source>
</evidence>
<dbReference type="Pfam" id="PF04055">
    <property type="entry name" value="Radical_SAM"/>
    <property type="match status" value="1"/>
</dbReference>
<keyword evidence="3" id="KW-0004">4Fe-4S</keyword>
<protein>
    <recommendedName>
        <fullName evidence="2 3">Heme chaperone HemW</fullName>
    </recommendedName>
</protein>
<dbReference type="InterPro" id="IPR023404">
    <property type="entry name" value="rSAM_horseshoe"/>
</dbReference>
<dbReference type="SFLD" id="SFLDG01065">
    <property type="entry name" value="anaerobic_coproporphyrinogen-I"/>
    <property type="match status" value="1"/>
</dbReference>
<dbReference type="InterPro" id="IPR007197">
    <property type="entry name" value="rSAM"/>
</dbReference>
<evidence type="ECO:0000313" key="6">
    <source>
        <dbReference type="Proteomes" id="UP001595279"/>
    </source>
</evidence>
<dbReference type="PANTHER" id="PTHR13932:SF5">
    <property type="entry name" value="RADICAL S-ADENOSYL METHIONINE DOMAIN-CONTAINING PROTEIN 1, MITOCHONDRIAL"/>
    <property type="match status" value="1"/>
</dbReference>
<comment type="caution">
    <text evidence="5">The sequence shown here is derived from an EMBL/GenBank/DDBJ whole genome shotgun (WGS) entry which is preliminary data.</text>
</comment>
<dbReference type="EMBL" id="JBHRSA010000004">
    <property type="protein sequence ID" value="MFC3039111.1"/>
    <property type="molecule type" value="Genomic_DNA"/>
</dbReference>
<proteinExistence type="inferred from homology"/>
<keyword evidence="3" id="KW-0143">Chaperone</keyword>
<keyword evidence="3" id="KW-0411">Iron-sulfur</keyword>
<keyword evidence="6" id="KW-1185">Reference proteome</keyword>
<dbReference type="Pfam" id="PF06969">
    <property type="entry name" value="HemN_C"/>
    <property type="match status" value="1"/>
</dbReference>
<accession>A0ABV7CRR5</accession>
<keyword evidence="3" id="KW-0949">S-adenosyl-L-methionine</keyword>
<dbReference type="SFLD" id="SFLDS00029">
    <property type="entry name" value="Radical_SAM"/>
    <property type="match status" value="1"/>
</dbReference>
<reference evidence="6" key="1">
    <citation type="journal article" date="2019" name="Int. J. Syst. Evol. Microbiol.">
        <title>The Global Catalogue of Microorganisms (GCM) 10K type strain sequencing project: providing services to taxonomists for standard genome sequencing and annotation.</title>
        <authorList>
            <consortium name="The Broad Institute Genomics Platform"/>
            <consortium name="The Broad Institute Genome Sequencing Center for Infectious Disease"/>
            <person name="Wu L."/>
            <person name="Ma J."/>
        </authorList>
    </citation>
    <scope>NUCLEOTIDE SEQUENCE [LARGE SCALE GENOMIC DNA]</scope>
    <source>
        <strain evidence="6">KCTC 13128</strain>
    </source>
</reference>
<dbReference type="RefSeq" id="WP_390267872.1">
    <property type="nucleotide sequence ID" value="NZ_JBHRSA010000004.1"/>
</dbReference>
<keyword evidence="3" id="KW-0349">Heme</keyword>
<comment type="similarity">
    <text evidence="1">Belongs to the anaerobic coproporphyrinogen-III oxidase family. HemW subfamily.</text>
</comment>
<dbReference type="SFLD" id="SFLDG01082">
    <property type="entry name" value="B12-binding_domain_containing"/>
    <property type="match status" value="1"/>
</dbReference>
<comment type="subcellular location">
    <subcellularLocation>
        <location evidence="3">Cytoplasm</location>
    </subcellularLocation>
</comment>
<dbReference type="SFLD" id="SFLDF00288">
    <property type="entry name" value="HemN-like__clustered_with_nucl"/>
    <property type="match status" value="1"/>
</dbReference>
<gene>
    <name evidence="5" type="primary">hemW</name>
    <name evidence="5" type="ORF">ACFOGI_02455</name>
</gene>